<sequence>MSDVRRTTPADLETSAPLVEGHLRFCGRALLRAVVEAAREAGAVAVSLATQHENERAQALYESEGFVADSAFTHYSKALEFRR</sequence>
<dbReference type="AlphaFoldDB" id="A0AA37XA27"/>
<dbReference type="EMBL" id="BSUL01000001">
    <property type="protein sequence ID" value="GMA27388.1"/>
    <property type="molecule type" value="Genomic_DNA"/>
</dbReference>
<keyword evidence="3" id="KW-1185">Reference proteome</keyword>
<dbReference type="RefSeq" id="WP_284229947.1">
    <property type="nucleotide sequence ID" value="NZ_BSUL01000001.1"/>
</dbReference>
<name>A0AA37XA27_9MICO</name>
<dbReference type="InterPro" id="IPR016181">
    <property type="entry name" value="Acyl_CoA_acyltransferase"/>
</dbReference>
<dbReference type="PROSITE" id="PS51186">
    <property type="entry name" value="GNAT"/>
    <property type="match status" value="1"/>
</dbReference>
<feature type="domain" description="N-acetyltransferase" evidence="1">
    <location>
        <begin position="27"/>
        <end position="83"/>
    </location>
</feature>
<evidence type="ECO:0000313" key="3">
    <source>
        <dbReference type="Proteomes" id="UP001157160"/>
    </source>
</evidence>
<accession>A0AA37XA27</accession>
<evidence type="ECO:0000313" key="2">
    <source>
        <dbReference type="EMBL" id="GMA27388.1"/>
    </source>
</evidence>
<reference evidence="2 3" key="1">
    <citation type="journal article" date="2014" name="Int. J. Syst. Evol. Microbiol.">
        <title>Complete genome sequence of Corynebacterium casei LMG S-19264T (=DSM 44701T), isolated from a smear-ripened cheese.</title>
        <authorList>
            <consortium name="US DOE Joint Genome Institute (JGI-PGF)"/>
            <person name="Walter F."/>
            <person name="Albersmeier A."/>
            <person name="Kalinowski J."/>
            <person name="Ruckert C."/>
        </authorList>
    </citation>
    <scope>NUCLEOTIDE SEQUENCE [LARGE SCALE GENOMIC DNA]</scope>
    <source>
        <strain evidence="2 3">NBRC 112289</strain>
    </source>
</reference>
<dbReference type="Pfam" id="PF00583">
    <property type="entry name" value="Acetyltransf_1"/>
    <property type="match status" value="1"/>
</dbReference>
<organism evidence="2 3">
    <name type="scientific">Arenivirga flava</name>
    <dbReference type="NCBI Taxonomy" id="1930060"/>
    <lineage>
        <taxon>Bacteria</taxon>
        <taxon>Bacillati</taxon>
        <taxon>Actinomycetota</taxon>
        <taxon>Actinomycetes</taxon>
        <taxon>Micrococcales</taxon>
        <taxon>Microbacteriaceae</taxon>
        <taxon>Arenivirga</taxon>
    </lineage>
</organism>
<comment type="caution">
    <text evidence="2">The sequence shown here is derived from an EMBL/GenBank/DDBJ whole genome shotgun (WGS) entry which is preliminary data.</text>
</comment>
<dbReference type="SUPFAM" id="SSF55729">
    <property type="entry name" value="Acyl-CoA N-acyltransferases (Nat)"/>
    <property type="match status" value="1"/>
</dbReference>
<dbReference type="Proteomes" id="UP001157160">
    <property type="component" value="Unassembled WGS sequence"/>
</dbReference>
<dbReference type="GO" id="GO:0016747">
    <property type="term" value="F:acyltransferase activity, transferring groups other than amino-acyl groups"/>
    <property type="evidence" value="ECO:0007669"/>
    <property type="project" value="InterPro"/>
</dbReference>
<dbReference type="InterPro" id="IPR000182">
    <property type="entry name" value="GNAT_dom"/>
</dbReference>
<proteinExistence type="predicted"/>
<dbReference type="Gene3D" id="3.40.630.30">
    <property type="match status" value="1"/>
</dbReference>
<protein>
    <recommendedName>
        <fullName evidence="1">N-acetyltransferase domain-containing protein</fullName>
    </recommendedName>
</protein>
<gene>
    <name evidence="2" type="ORF">GCM10025874_06410</name>
</gene>
<evidence type="ECO:0000259" key="1">
    <source>
        <dbReference type="PROSITE" id="PS51186"/>
    </source>
</evidence>